<dbReference type="Proteomes" id="UP000464620">
    <property type="component" value="Chromosome B09"/>
</dbReference>
<feature type="signal peptide" evidence="2">
    <location>
        <begin position="1"/>
        <end position="16"/>
    </location>
</feature>
<sequence length="141" mass="15143">MTALLIINSPSILVLALCPEVFVLEVNVCLFSHQPKEDFATPSRVHNLGMKSPHFLGNTNSNMPPNIHGCGSIQQNHLIIPPRVHLDINSEHKATNMVQKQLKLASKGVSSVDVAKLSLPSPTTPKEGTTKVGSSSSDQST</sequence>
<reference evidence="3 4" key="1">
    <citation type="submission" date="2020-01" db="EMBL/GenBank/DDBJ databases">
        <title>Genome sequence of Arachis hypogaea, cultivar Shitouqi.</title>
        <authorList>
            <person name="Zhuang W."/>
            <person name="Chen H."/>
            <person name="Varshney R."/>
            <person name="Wang D."/>
            <person name="Ming R."/>
        </authorList>
    </citation>
    <scope>NUCLEOTIDE SEQUENCE [LARGE SCALE GENOMIC DNA]</scope>
    <source>
        <tissue evidence="3">Young leaf</tissue>
    </source>
</reference>
<feature type="chain" id="PRO_5025659350" evidence="2">
    <location>
        <begin position="17"/>
        <end position="141"/>
    </location>
</feature>
<evidence type="ECO:0000256" key="2">
    <source>
        <dbReference type="SAM" id="SignalP"/>
    </source>
</evidence>
<evidence type="ECO:0000313" key="4">
    <source>
        <dbReference type="Proteomes" id="UP000464620"/>
    </source>
</evidence>
<organism evidence="3 4">
    <name type="scientific">Arachis hypogaea</name>
    <name type="common">Peanut</name>
    <dbReference type="NCBI Taxonomy" id="3818"/>
    <lineage>
        <taxon>Eukaryota</taxon>
        <taxon>Viridiplantae</taxon>
        <taxon>Streptophyta</taxon>
        <taxon>Embryophyta</taxon>
        <taxon>Tracheophyta</taxon>
        <taxon>Spermatophyta</taxon>
        <taxon>Magnoliopsida</taxon>
        <taxon>eudicotyledons</taxon>
        <taxon>Gunneridae</taxon>
        <taxon>Pentapetalae</taxon>
        <taxon>rosids</taxon>
        <taxon>fabids</taxon>
        <taxon>Fabales</taxon>
        <taxon>Fabaceae</taxon>
        <taxon>Papilionoideae</taxon>
        <taxon>50 kb inversion clade</taxon>
        <taxon>dalbergioids sensu lato</taxon>
        <taxon>Dalbergieae</taxon>
        <taxon>Pterocarpus clade</taxon>
        <taxon>Arachis</taxon>
    </lineage>
</organism>
<feature type="region of interest" description="Disordered" evidence="1">
    <location>
        <begin position="116"/>
        <end position="141"/>
    </location>
</feature>
<protein>
    <submittedName>
        <fullName evidence="3">Uncharacterized protein</fullName>
    </submittedName>
</protein>
<accession>A0A6B9V5S7</accession>
<feature type="compositionally biased region" description="Polar residues" evidence="1">
    <location>
        <begin position="120"/>
        <end position="141"/>
    </location>
</feature>
<keyword evidence="2" id="KW-0732">Signal</keyword>
<dbReference type="AlphaFoldDB" id="A0A6B9V5S7"/>
<gene>
    <name evidence="3" type="ORF">DS421_19g646200</name>
</gene>
<evidence type="ECO:0000256" key="1">
    <source>
        <dbReference type="SAM" id="MobiDB-lite"/>
    </source>
</evidence>
<name>A0A6B9V5S7_ARAHY</name>
<proteinExistence type="predicted"/>
<dbReference type="EMBL" id="CP031001">
    <property type="protein sequence ID" value="QHN76699.1"/>
    <property type="molecule type" value="Genomic_DNA"/>
</dbReference>
<evidence type="ECO:0000313" key="3">
    <source>
        <dbReference type="EMBL" id="QHN76699.1"/>
    </source>
</evidence>